<dbReference type="SUPFAM" id="SSF51306">
    <property type="entry name" value="LexA/Signal peptidase"/>
    <property type="match status" value="1"/>
</dbReference>
<keyword evidence="3" id="KW-1185">Reference proteome</keyword>
<protein>
    <submittedName>
        <fullName evidence="2">SOS-response transcriptional repressor LexA</fullName>
    </submittedName>
</protein>
<evidence type="ECO:0000313" key="3">
    <source>
        <dbReference type="Proteomes" id="UP000541810"/>
    </source>
</evidence>
<dbReference type="InterPro" id="IPR036286">
    <property type="entry name" value="LexA/Signal_pep-like_sf"/>
</dbReference>
<feature type="domain" description="Peptidase S24/S26A/S26B/S26C" evidence="1">
    <location>
        <begin position="8"/>
        <end position="68"/>
    </location>
</feature>
<sequence>MPTSFVLPVWGAIPGGYPSPAQGYEDDPLDLHALLVRHPAATFFMKVRGNHLRSEGIRDGSILVVDRSITP</sequence>
<dbReference type="Gene3D" id="2.10.109.10">
    <property type="entry name" value="Umud Fragment, subunit A"/>
    <property type="match status" value="1"/>
</dbReference>
<organism evidence="2 3">
    <name type="scientific">Algisphaera agarilytica</name>
    <dbReference type="NCBI Taxonomy" id="1385975"/>
    <lineage>
        <taxon>Bacteria</taxon>
        <taxon>Pseudomonadati</taxon>
        <taxon>Planctomycetota</taxon>
        <taxon>Phycisphaerae</taxon>
        <taxon>Phycisphaerales</taxon>
        <taxon>Phycisphaeraceae</taxon>
        <taxon>Algisphaera</taxon>
    </lineage>
</organism>
<dbReference type="Proteomes" id="UP000541810">
    <property type="component" value="Unassembled WGS sequence"/>
</dbReference>
<dbReference type="Pfam" id="PF00717">
    <property type="entry name" value="Peptidase_S24"/>
    <property type="match status" value="1"/>
</dbReference>
<accession>A0A7X0H8U8</accession>
<proteinExistence type="predicted"/>
<name>A0A7X0H8U8_9BACT</name>
<dbReference type="EMBL" id="JACHGY010000001">
    <property type="protein sequence ID" value="MBB6429924.1"/>
    <property type="molecule type" value="Genomic_DNA"/>
</dbReference>
<comment type="caution">
    <text evidence="2">The sequence shown here is derived from an EMBL/GenBank/DDBJ whole genome shotgun (WGS) entry which is preliminary data.</text>
</comment>
<dbReference type="RefSeq" id="WP_184677476.1">
    <property type="nucleotide sequence ID" value="NZ_JACHGY010000001.1"/>
</dbReference>
<evidence type="ECO:0000259" key="1">
    <source>
        <dbReference type="Pfam" id="PF00717"/>
    </source>
</evidence>
<gene>
    <name evidence="2" type="ORF">HNQ40_001730</name>
</gene>
<reference evidence="2 3" key="1">
    <citation type="submission" date="2020-08" db="EMBL/GenBank/DDBJ databases">
        <title>Genomic Encyclopedia of Type Strains, Phase IV (KMG-IV): sequencing the most valuable type-strain genomes for metagenomic binning, comparative biology and taxonomic classification.</title>
        <authorList>
            <person name="Goeker M."/>
        </authorList>
    </citation>
    <scope>NUCLEOTIDE SEQUENCE [LARGE SCALE GENOMIC DNA]</scope>
    <source>
        <strain evidence="2 3">DSM 103725</strain>
    </source>
</reference>
<dbReference type="AlphaFoldDB" id="A0A7X0H8U8"/>
<evidence type="ECO:0000313" key="2">
    <source>
        <dbReference type="EMBL" id="MBB6429924.1"/>
    </source>
</evidence>
<dbReference type="InterPro" id="IPR015927">
    <property type="entry name" value="Peptidase_S24_S26A/B/C"/>
</dbReference>